<sequence length="117" mass="12467">MAGLDGTNEPLTACNSCQRAVTYGVLGHLSTGFSQLEEGDFLTAGHHVSYAIELMLEIAKTDFTTTVPSAIDMADDDWRTALAAFIESRIDHYTDADSGAVVFEPHDDNSEPTGVAG</sequence>
<protein>
    <submittedName>
        <fullName evidence="1">Uncharacterized protein</fullName>
    </submittedName>
</protein>
<proteinExistence type="predicted"/>
<evidence type="ECO:0000313" key="1">
    <source>
        <dbReference type="EMBL" id="MFC7276180.1"/>
    </source>
</evidence>
<comment type="caution">
    <text evidence="1">The sequence shown here is derived from an EMBL/GenBank/DDBJ whole genome shotgun (WGS) entry which is preliminary data.</text>
</comment>
<name>A0ABW2HUQ4_9ACTN</name>
<evidence type="ECO:0000313" key="2">
    <source>
        <dbReference type="Proteomes" id="UP001596548"/>
    </source>
</evidence>
<keyword evidence="2" id="KW-1185">Reference proteome</keyword>
<dbReference type="Proteomes" id="UP001596548">
    <property type="component" value="Unassembled WGS sequence"/>
</dbReference>
<accession>A0ABW2HUQ4</accession>
<gene>
    <name evidence="1" type="ORF">ACFQS1_19485</name>
</gene>
<dbReference type="EMBL" id="JBHTBJ010000013">
    <property type="protein sequence ID" value="MFC7276180.1"/>
    <property type="molecule type" value="Genomic_DNA"/>
</dbReference>
<dbReference type="RefSeq" id="WP_378970161.1">
    <property type="nucleotide sequence ID" value="NZ_JBHTBJ010000013.1"/>
</dbReference>
<reference evidence="2" key="1">
    <citation type="journal article" date="2019" name="Int. J. Syst. Evol. Microbiol.">
        <title>The Global Catalogue of Microorganisms (GCM) 10K type strain sequencing project: providing services to taxonomists for standard genome sequencing and annotation.</title>
        <authorList>
            <consortium name="The Broad Institute Genomics Platform"/>
            <consortium name="The Broad Institute Genome Sequencing Center for Infectious Disease"/>
            <person name="Wu L."/>
            <person name="Ma J."/>
        </authorList>
    </citation>
    <scope>NUCLEOTIDE SEQUENCE [LARGE SCALE GENOMIC DNA]</scope>
    <source>
        <strain evidence="2">XZYJT-10</strain>
    </source>
</reference>
<organism evidence="1 2">
    <name type="scientific">Paractinoplanes rhizophilus</name>
    <dbReference type="NCBI Taxonomy" id="1416877"/>
    <lineage>
        <taxon>Bacteria</taxon>
        <taxon>Bacillati</taxon>
        <taxon>Actinomycetota</taxon>
        <taxon>Actinomycetes</taxon>
        <taxon>Micromonosporales</taxon>
        <taxon>Micromonosporaceae</taxon>
        <taxon>Paractinoplanes</taxon>
    </lineage>
</organism>